<dbReference type="AlphaFoldDB" id="Q16R63"/>
<dbReference type="PhylomeDB" id="Q16R63"/>
<dbReference type="eggNOG" id="KOG4413">
    <property type="taxonomic scope" value="Eukaryota"/>
</dbReference>
<reference evidence="3" key="3">
    <citation type="submission" date="2012-09" db="EMBL/GenBank/DDBJ databases">
        <authorList>
            <consortium name="VectorBase"/>
        </authorList>
    </citation>
    <scope>NUCLEOTIDE SEQUENCE</scope>
    <source>
        <strain evidence="3">Liverpool</strain>
    </source>
</reference>
<dbReference type="OrthoDB" id="10250600at2759"/>
<dbReference type="KEGG" id="aag:5574292"/>
<evidence type="ECO:0000256" key="1">
    <source>
        <dbReference type="ARBA" id="ARBA00006823"/>
    </source>
</evidence>
<sequence>MDENLCQELLANLQLEQTRKTALTEIKNTLISSSNASAISNSFLKSPELLNCLEDANSEQTLLACDILSICMSTLAIDESSEVKNVIEKSLSHVNPRVQAFGLRELRRIVQSRSADGFVNETLILLVIKCLASDDTSVGTPAIELLRLMLPRFVQLRSVSENLEGLLDKGDVVRCRLYELAVRLAKQSEELLAAMDKFLKKAVQELDGEDVLLQLNVLQILSELSEGNHGMAYLENNGVFDKLMVKIQGLGEDPLGTILIPGLMKFYGGVAAIHPAKVYDGYPKVIEMLFDCLASEDMTILPTAYDTLGCIAAANEGKRQLHYKHGAALKKTLQHFSKVIRNLPNDLKIRLLGCLRSMFAVDSADNQISSITQEWYGNLAEQENLNLVMDYIKNPFPDMKRAALGLLKAIVGHRWGQTYLLNTGGFVEYLLDRKQEADKDVVLDKYEVIRVLAASTVFDEQTASELRRYVAEGAFYVQGITEVAIEGAS</sequence>
<dbReference type="SUPFAM" id="SSF48371">
    <property type="entry name" value="ARM repeat"/>
    <property type="match status" value="1"/>
</dbReference>
<dbReference type="PANTHER" id="PTHR13554:SF10">
    <property type="entry name" value="26S PROTEASOME NON-ATPASE REGULATORY SUBUNIT 5"/>
    <property type="match status" value="1"/>
</dbReference>
<dbReference type="GO" id="GO:0043248">
    <property type="term" value="P:proteasome assembly"/>
    <property type="evidence" value="ECO:0007669"/>
    <property type="project" value="InterPro"/>
</dbReference>
<comment type="similarity">
    <text evidence="1">Belongs to the proteasome subunit S5B/HSM3 family.</text>
</comment>
<dbReference type="EMBL" id="CH477723">
    <property type="protein sequence ID" value="EAT36893.1"/>
    <property type="molecule type" value="Genomic_DNA"/>
</dbReference>
<dbReference type="Gene3D" id="1.25.10.10">
    <property type="entry name" value="Leucine-rich Repeat Variant"/>
    <property type="match status" value="2"/>
</dbReference>
<proteinExistence type="inferred from homology"/>
<evidence type="ECO:0000313" key="3">
    <source>
        <dbReference type="EMBL" id="EAT36893.1"/>
    </source>
</evidence>
<dbReference type="InterPro" id="IPR011989">
    <property type="entry name" value="ARM-like"/>
</dbReference>
<protein>
    <recommendedName>
        <fullName evidence="2">26S proteasome non-ATPase regulatory subunit 5</fullName>
    </recommendedName>
</protein>
<reference evidence="3" key="2">
    <citation type="journal article" date="2007" name="Science">
        <title>Genome sequence of Aedes aegypti, a major arbovirus vector.</title>
        <authorList>
            <person name="Nene V."/>
            <person name="Wortman J.R."/>
            <person name="Lawson D."/>
            <person name="Haas B."/>
            <person name="Kodira C."/>
            <person name="Tu Z.J."/>
            <person name="Loftus B."/>
            <person name="Xi Z."/>
            <person name="Megy K."/>
            <person name="Grabherr M."/>
            <person name="Ren Q."/>
            <person name="Zdobnov E.M."/>
            <person name="Lobo N.F."/>
            <person name="Campbell K.S."/>
            <person name="Brown S.E."/>
            <person name="Bonaldo M.F."/>
            <person name="Zhu J."/>
            <person name="Sinkins S.P."/>
            <person name="Hogenkamp D.G."/>
            <person name="Amedeo P."/>
            <person name="Arensburger P."/>
            <person name="Atkinson P.W."/>
            <person name="Bidwell S."/>
            <person name="Biedler J."/>
            <person name="Birney E."/>
            <person name="Bruggner R.V."/>
            <person name="Costas J."/>
            <person name="Coy M.R."/>
            <person name="Crabtree J."/>
            <person name="Crawford M."/>
            <person name="Debruyn B."/>
            <person name="Decaprio D."/>
            <person name="Eiglmeier K."/>
            <person name="Eisenstadt E."/>
            <person name="El-Dorry H."/>
            <person name="Gelbart W.M."/>
            <person name="Gomes S.L."/>
            <person name="Hammond M."/>
            <person name="Hannick L.I."/>
            <person name="Hogan J.R."/>
            <person name="Holmes M.H."/>
            <person name="Jaffe D."/>
            <person name="Johnston J.S."/>
            <person name="Kennedy R.C."/>
            <person name="Koo H."/>
            <person name="Kravitz S."/>
            <person name="Kriventseva E.V."/>
            <person name="Kulp D."/>
            <person name="Labutti K."/>
            <person name="Lee E."/>
            <person name="Li S."/>
            <person name="Lovin D.D."/>
            <person name="Mao C."/>
            <person name="Mauceli E."/>
            <person name="Menck C.F."/>
            <person name="Miller J.R."/>
            <person name="Montgomery P."/>
            <person name="Mori A."/>
            <person name="Nascimento A.L."/>
            <person name="Naveira H.F."/>
            <person name="Nusbaum C."/>
            <person name="O'leary S."/>
            <person name="Orvis J."/>
            <person name="Pertea M."/>
            <person name="Quesneville H."/>
            <person name="Reidenbach K.R."/>
            <person name="Rogers Y.H."/>
            <person name="Roth C.W."/>
            <person name="Schneider J.R."/>
            <person name="Schatz M."/>
            <person name="Shumway M."/>
            <person name="Stanke M."/>
            <person name="Stinson E.O."/>
            <person name="Tubio J.M."/>
            <person name="Vanzee J.P."/>
            <person name="Verjovski-Almeida S."/>
            <person name="Werner D."/>
            <person name="White O."/>
            <person name="Wyder S."/>
            <person name="Zeng Q."/>
            <person name="Zhao Q."/>
            <person name="Zhao Y."/>
            <person name="Hill C.A."/>
            <person name="Raikhel A.S."/>
            <person name="Soares M.B."/>
            <person name="Knudson D.L."/>
            <person name="Lee N.H."/>
            <person name="Galagan J."/>
            <person name="Salzberg S.L."/>
            <person name="Paulsen I.T."/>
            <person name="Dimopoulos G."/>
            <person name="Collins F.H."/>
            <person name="Birren B."/>
            <person name="Fraser-Liggett C.M."/>
            <person name="Severson D.W."/>
        </authorList>
    </citation>
    <scope>NUCLEOTIDE SEQUENCE [LARGE SCALE GENOMIC DNA]</scope>
    <source>
        <strain evidence="3">Liverpool</strain>
    </source>
</reference>
<name>Q16R63_AEDAE</name>
<dbReference type="InterPro" id="IPR019538">
    <property type="entry name" value="PSMD5"/>
</dbReference>
<dbReference type="InterPro" id="IPR016024">
    <property type="entry name" value="ARM-type_fold"/>
</dbReference>
<organism evidence="3 4">
    <name type="scientific">Aedes aegypti</name>
    <name type="common">Yellowfever mosquito</name>
    <name type="synonym">Culex aegypti</name>
    <dbReference type="NCBI Taxonomy" id="7159"/>
    <lineage>
        <taxon>Eukaryota</taxon>
        <taxon>Metazoa</taxon>
        <taxon>Ecdysozoa</taxon>
        <taxon>Arthropoda</taxon>
        <taxon>Hexapoda</taxon>
        <taxon>Insecta</taxon>
        <taxon>Pterygota</taxon>
        <taxon>Neoptera</taxon>
        <taxon>Endopterygota</taxon>
        <taxon>Diptera</taxon>
        <taxon>Nematocera</taxon>
        <taxon>Culicoidea</taxon>
        <taxon>Culicidae</taxon>
        <taxon>Culicinae</taxon>
        <taxon>Aedini</taxon>
        <taxon>Aedes</taxon>
        <taxon>Stegomyia</taxon>
    </lineage>
</organism>
<dbReference type="GO" id="GO:0005829">
    <property type="term" value="C:cytosol"/>
    <property type="evidence" value="ECO:0007669"/>
    <property type="project" value="TreeGrafter"/>
</dbReference>
<dbReference type="OMA" id="WFNWLGE"/>
<evidence type="ECO:0000256" key="2">
    <source>
        <dbReference type="ARBA" id="ARBA00014933"/>
    </source>
</evidence>
<dbReference type="PANTHER" id="PTHR13554">
    <property type="entry name" value="26S PROTEASOME NON-ATPASE REGULATORY SUBUNIT 5-RELATED"/>
    <property type="match status" value="1"/>
</dbReference>
<dbReference type="STRING" id="7159.Q16R63"/>
<reference evidence="3" key="1">
    <citation type="submission" date="2005-10" db="EMBL/GenBank/DDBJ databases">
        <authorList>
            <person name="Loftus B.J."/>
            <person name="Nene V.M."/>
            <person name="Hannick L.I."/>
            <person name="Bidwell S."/>
            <person name="Haas B."/>
            <person name="Amedeo P."/>
            <person name="Orvis J."/>
            <person name="Wortman J.R."/>
            <person name="White O.R."/>
            <person name="Salzberg S."/>
            <person name="Shumway M."/>
            <person name="Koo H."/>
            <person name="Zhao Y."/>
            <person name="Holmes M."/>
            <person name="Miller J."/>
            <person name="Schatz M."/>
            <person name="Pop M."/>
            <person name="Pai G."/>
            <person name="Utterback T."/>
            <person name="Rogers Y.-H."/>
            <person name="Kravitz S."/>
            <person name="Fraser C.M."/>
        </authorList>
    </citation>
    <scope>NUCLEOTIDE SEQUENCE</scope>
    <source>
        <strain evidence="3">Liverpool</strain>
    </source>
</reference>
<evidence type="ECO:0000313" key="4">
    <source>
        <dbReference type="Proteomes" id="UP000682892"/>
    </source>
</evidence>
<dbReference type="PaxDb" id="7159-AAEL011059-PA"/>
<dbReference type="Pfam" id="PF10508">
    <property type="entry name" value="Proteasom_PSMB"/>
    <property type="match status" value="1"/>
</dbReference>
<dbReference type="Proteomes" id="UP000682892">
    <property type="component" value="Unassembled WGS sequence"/>
</dbReference>
<dbReference type="VEuPathDB" id="VectorBase:AAEL011059"/>
<gene>
    <name evidence="3" type="ORF">AaeL_AAEL011059</name>
</gene>
<dbReference type="HOGENOM" id="CLU_043710_0_0_1"/>
<accession>Q16R63</accession>